<name>A0ABV8S8Z6_9BACL</name>
<keyword evidence="7" id="KW-0119">Carbohydrate metabolism</keyword>
<dbReference type="Proteomes" id="UP001595755">
    <property type="component" value="Unassembled WGS sequence"/>
</dbReference>
<evidence type="ECO:0000256" key="6">
    <source>
        <dbReference type="ARBA" id="ARBA00023239"/>
    </source>
</evidence>
<comment type="catalytic activity">
    <reaction evidence="1">
        <text>D-ribulose 5-phosphate + formaldehyde = D-arabino-hex-3-ulose 6-phosphate</text>
        <dbReference type="Rhea" id="RHEA:25201"/>
        <dbReference type="ChEBI" id="CHEBI:16842"/>
        <dbReference type="ChEBI" id="CHEBI:58121"/>
        <dbReference type="ChEBI" id="CHEBI:58542"/>
        <dbReference type="EC" id="4.1.2.43"/>
    </reaction>
</comment>
<dbReference type="InterPro" id="IPR017553">
    <property type="entry name" value="3-hexulose-6-phosphate_synth"/>
</dbReference>
<dbReference type="GO" id="GO:0043801">
    <property type="term" value="F:hexulose-6-phosphate synthase activity"/>
    <property type="evidence" value="ECO:0007669"/>
    <property type="project" value="UniProtKB-EC"/>
</dbReference>
<evidence type="ECO:0000256" key="1">
    <source>
        <dbReference type="ARBA" id="ARBA00000718"/>
    </source>
</evidence>
<evidence type="ECO:0000259" key="8">
    <source>
        <dbReference type="SMART" id="SM00934"/>
    </source>
</evidence>
<evidence type="ECO:0000256" key="2">
    <source>
        <dbReference type="ARBA" id="ARBA00005014"/>
    </source>
</evidence>
<evidence type="ECO:0000313" key="10">
    <source>
        <dbReference type="Proteomes" id="UP001595755"/>
    </source>
</evidence>
<gene>
    <name evidence="9" type="primary">hxlA</name>
    <name evidence="9" type="ORF">ACFO1S_11505</name>
</gene>
<dbReference type="InterPro" id="IPR041710">
    <property type="entry name" value="HPS/KGPDC"/>
</dbReference>
<evidence type="ECO:0000256" key="7">
    <source>
        <dbReference type="ARBA" id="ARBA00023277"/>
    </source>
</evidence>
<comment type="caution">
    <text evidence="9">The sequence shown here is derived from an EMBL/GenBank/DDBJ whole genome shotgun (WGS) entry which is preliminary data.</text>
</comment>
<dbReference type="InterPro" id="IPR013785">
    <property type="entry name" value="Aldolase_TIM"/>
</dbReference>
<dbReference type="NCBIfam" id="TIGR03128">
    <property type="entry name" value="RuMP_HxlA"/>
    <property type="match status" value="1"/>
</dbReference>
<evidence type="ECO:0000256" key="3">
    <source>
        <dbReference type="ARBA" id="ARBA00006350"/>
    </source>
</evidence>
<keyword evidence="5" id="KW-0554">One-carbon metabolism</keyword>
<evidence type="ECO:0000313" key="9">
    <source>
        <dbReference type="EMBL" id="MFC4304061.1"/>
    </source>
</evidence>
<dbReference type="Gene3D" id="3.20.20.70">
    <property type="entry name" value="Aldolase class I"/>
    <property type="match status" value="1"/>
</dbReference>
<dbReference type="InterPro" id="IPR001754">
    <property type="entry name" value="OMPdeCOase_dom"/>
</dbReference>
<dbReference type="Pfam" id="PF00215">
    <property type="entry name" value="OMPdecase"/>
    <property type="match status" value="1"/>
</dbReference>
<evidence type="ECO:0000256" key="4">
    <source>
        <dbReference type="ARBA" id="ARBA00012890"/>
    </source>
</evidence>
<accession>A0ABV8S8Z6</accession>
<dbReference type="RefSeq" id="WP_204606257.1">
    <property type="nucleotide sequence ID" value="NZ_JBHSED010000017.1"/>
</dbReference>
<keyword evidence="10" id="KW-1185">Reference proteome</keyword>
<dbReference type="EC" id="4.1.2.43" evidence="4"/>
<feature type="domain" description="Orotidine 5'-phosphate decarboxylase" evidence="8">
    <location>
        <begin position="2"/>
        <end position="204"/>
    </location>
</feature>
<dbReference type="EMBL" id="JBHSED010000017">
    <property type="protein sequence ID" value="MFC4304061.1"/>
    <property type="molecule type" value="Genomic_DNA"/>
</dbReference>
<dbReference type="InterPro" id="IPR011060">
    <property type="entry name" value="RibuloseP-bd_barrel"/>
</dbReference>
<comment type="similarity">
    <text evidence="3">Belongs to the HPS/KGPDC family. HPS subfamily.</text>
</comment>
<organism evidence="9 10">
    <name type="scientific">Cohnella boryungensis</name>
    <dbReference type="NCBI Taxonomy" id="768479"/>
    <lineage>
        <taxon>Bacteria</taxon>
        <taxon>Bacillati</taxon>
        <taxon>Bacillota</taxon>
        <taxon>Bacilli</taxon>
        <taxon>Bacillales</taxon>
        <taxon>Paenibacillaceae</taxon>
        <taxon>Cohnella</taxon>
    </lineage>
</organism>
<dbReference type="SUPFAM" id="SSF51366">
    <property type="entry name" value="Ribulose-phoshate binding barrel"/>
    <property type="match status" value="1"/>
</dbReference>
<dbReference type="PANTHER" id="PTHR35039:SF3">
    <property type="entry name" value="3-KETO-L-GULONATE-6-PHOSPHATE DECARBOXYLASE SGBH-RELATED"/>
    <property type="match status" value="1"/>
</dbReference>
<comment type="pathway">
    <text evidence="2">One-carbon metabolism; formaldehyde assimilation via RuMP pathway; D-fructose 6-phosphate from D-ribulose 5-phosphate and formaldehyde: step 1/2.</text>
</comment>
<sequence length="210" mass="23003">MKLQVALDRLTEEECLLVLNEIGDLAEWIEVGTGVIKQYGMAIVTRIKKNWPDAVLVADMKTCDAGKSESSQAFLAGADVTTVMAFADDRTITEALRIAEQQGKQVMIDLLGVVDVERIDRLYELGARLFSVHRGKDMQEQSGQAAADVPFMEHLRTLPDARFSYAGGVNEHTIARLVPYRPDVLIVGGAITGATDRRAAAQRIRGEMTG</sequence>
<protein>
    <recommendedName>
        <fullName evidence="4">3-hexulose-6-phosphate synthase</fullName>
        <ecNumber evidence="4">4.1.2.43</ecNumber>
    </recommendedName>
</protein>
<dbReference type="PANTHER" id="PTHR35039">
    <property type="entry name" value="3-KETO-L-GULONATE-6-PHOSPHATE DECARBOXYLASE SGBH-RELATED"/>
    <property type="match status" value="1"/>
</dbReference>
<reference evidence="10" key="1">
    <citation type="journal article" date="2019" name="Int. J. Syst. Evol. Microbiol.">
        <title>The Global Catalogue of Microorganisms (GCM) 10K type strain sequencing project: providing services to taxonomists for standard genome sequencing and annotation.</title>
        <authorList>
            <consortium name="The Broad Institute Genomics Platform"/>
            <consortium name="The Broad Institute Genome Sequencing Center for Infectious Disease"/>
            <person name="Wu L."/>
            <person name="Ma J."/>
        </authorList>
    </citation>
    <scope>NUCLEOTIDE SEQUENCE [LARGE SCALE GENOMIC DNA]</scope>
    <source>
        <strain evidence="10">CGMCC 4.1641</strain>
    </source>
</reference>
<dbReference type="CDD" id="cd04726">
    <property type="entry name" value="KGPDC_HPS"/>
    <property type="match status" value="1"/>
</dbReference>
<evidence type="ECO:0000256" key="5">
    <source>
        <dbReference type="ARBA" id="ARBA00022563"/>
    </source>
</evidence>
<dbReference type="SMART" id="SM00934">
    <property type="entry name" value="OMPdecase"/>
    <property type="match status" value="1"/>
</dbReference>
<proteinExistence type="inferred from homology"/>
<keyword evidence="6 9" id="KW-0456">Lyase</keyword>